<sequence>MSLVSVDSTTARAHHDVAGMDLGSDLVAALEKAAEEETARQKGATRKDSRSTSRKRPRSRTTATYRASAWAPAESCPARTLQGRADQQDPPYRRPQVPPAGVRLDRRTGCRQPAVHPRAEESTRPGTRRPSPHPARRGRRRQAYSSCGNRAYLRRRRIKVVIPEKRDQAANRKKKGTKGGRPVSHDAGLYKERNTVERLINKRKAWLGITTRSDKAPASYLAGLHLRAAMIWIKELPPAGDDKLTNIRIRHYVTASPPILLGARKIEARHSCAFPQLALLRR</sequence>
<comment type="caution">
    <text evidence="2">The sequence shown here is derived from an EMBL/GenBank/DDBJ whole genome shotgun (WGS) entry which is preliminary data.</text>
</comment>
<dbReference type="EMBL" id="BOOC01000040">
    <property type="protein sequence ID" value="GIH43493.1"/>
    <property type="molecule type" value="Genomic_DNA"/>
</dbReference>
<feature type="region of interest" description="Disordered" evidence="1">
    <location>
        <begin position="164"/>
        <end position="186"/>
    </location>
</feature>
<feature type="compositionally biased region" description="Basic and acidic residues" evidence="1">
    <location>
        <begin position="32"/>
        <end position="51"/>
    </location>
</feature>
<feature type="region of interest" description="Disordered" evidence="1">
    <location>
        <begin position="32"/>
        <end position="149"/>
    </location>
</feature>
<protein>
    <recommendedName>
        <fullName evidence="4">Transposase</fullName>
    </recommendedName>
</protein>
<evidence type="ECO:0000313" key="3">
    <source>
        <dbReference type="Proteomes" id="UP000603904"/>
    </source>
</evidence>
<accession>A0ABQ4G8T8</accession>
<reference evidence="2 3" key="1">
    <citation type="submission" date="2021-01" db="EMBL/GenBank/DDBJ databases">
        <title>Whole genome shotgun sequence of Microbispora corallina NBRC 16416.</title>
        <authorList>
            <person name="Komaki H."/>
            <person name="Tamura T."/>
        </authorList>
    </citation>
    <scope>NUCLEOTIDE SEQUENCE [LARGE SCALE GENOMIC DNA]</scope>
    <source>
        <strain evidence="2 3">NBRC 16416</strain>
    </source>
</reference>
<keyword evidence="3" id="KW-1185">Reference proteome</keyword>
<gene>
    <name evidence="2" type="ORF">Mco01_64930</name>
</gene>
<evidence type="ECO:0008006" key="4">
    <source>
        <dbReference type="Google" id="ProtNLM"/>
    </source>
</evidence>
<name>A0ABQ4G8T8_9ACTN</name>
<dbReference type="Proteomes" id="UP000603904">
    <property type="component" value="Unassembled WGS sequence"/>
</dbReference>
<organism evidence="2 3">
    <name type="scientific">Microbispora corallina</name>
    <dbReference type="NCBI Taxonomy" id="83302"/>
    <lineage>
        <taxon>Bacteria</taxon>
        <taxon>Bacillati</taxon>
        <taxon>Actinomycetota</taxon>
        <taxon>Actinomycetes</taxon>
        <taxon>Streptosporangiales</taxon>
        <taxon>Streptosporangiaceae</taxon>
        <taxon>Microbispora</taxon>
    </lineage>
</organism>
<feature type="compositionally biased region" description="Basic residues" evidence="1">
    <location>
        <begin position="126"/>
        <end position="142"/>
    </location>
</feature>
<proteinExistence type="predicted"/>
<evidence type="ECO:0000313" key="2">
    <source>
        <dbReference type="EMBL" id="GIH43493.1"/>
    </source>
</evidence>
<evidence type="ECO:0000256" key="1">
    <source>
        <dbReference type="SAM" id="MobiDB-lite"/>
    </source>
</evidence>